<dbReference type="OrthoDB" id="4791458at2759"/>
<dbReference type="SUPFAM" id="SSF63724">
    <property type="entry name" value="Cytolysin/lectin"/>
    <property type="match status" value="1"/>
</dbReference>
<dbReference type="Gene3D" id="2.60.270.20">
    <property type="entry name" value="Cytolysin/lectin"/>
    <property type="match status" value="1"/>
</dbReference>
<evidence type="ECO:0008006" key="3">
    <source>
        <dbReference type="Google" id="ProtNLM"/>
    </source>
</evidence>
<name>A0A067NF56_PLEO1</name>
<dbReference type="Pfam" id="PF07367">
    <property type="entry name" value="FB_lectin"/>
    <property type="match status" value="1"/>
</dbReference>
<sequence>MAYKFTVRVYQTNTNAYFTPIETSVHDAGYWSNTDGQYTLMTGFDTSGAIRLHSGGENVVVFLGNHDKKVWCDIDTDIEGNTAAKLNAEYYDGKARERDRKKYAKSATVVNKKTRRFSMELEGDRNQFVANIIIQ</sequence>
<evidence type="ECO:0000313" key="1">
    <source>
        <dbReference type="EMBL" id="KDQ26474.1"/>
    </source>
</evidence>
<dbReference type="InterPro" id="IPR015926">
    <property type="entry name" value="Cytolysin/lectin"/>
</dbReference>
<dbReference type="HOGENOM" id="CLU_122482_0_0_1"/>
<dbReference type="VEuPathDB" id="FungiDB:PLEOSDRAFT_1044138"/>
<organism evidence="1 2">
    <name type="scientific">Pleurotus ostreatus (strain PC15)</name>
    <name type="common">Oyster mushroom</name>
    <dbReference type="NCBI Taxonomy" id="1137138"/>
    <lineage>
        <taxon>Eukaryota</taxon>
        <taxon>Fungi</taxon>
        <taxon>Dikarya</taxon>
        <taxon>Basidiomycota</taxon>
        <taxon>Agaricomycotina</taxon>
        <taxon>Agaricomycetes</taxon>
        <taxon>Agaricomycetidae</taxon>
        <taxon>Agaricales</taxon>
        <taxon>Pleurotineae</taxon>
        <taxon>Pleurotaceae</taxon>
        <taxon>Pleurotus</taxon>
    </lineage>
</organism>
<dbReference type="AlphaFoldDB" id="A0A067NF56"/>
<dbReference type="EMBL" id="KL198009">
    <property type="protein sequence ID" value="KDQ26474.1"/>
    <property type="molecule type" value="Genomic_DNA"/>
</dbReference>
<evidence type="ECO:0000313" key="2">
    <source>
        <dbReference type="Proteomes" id="UP000027073"/>
    </source>
</evidence>
<protein>
    <recommendedName>
        <fullName evidence="3">Lectin</fullName>
    </recommendedName>
</protein>
<dbReference type="Proteomes" id="UP000027073">
    <property type="component" value="Unassembled WGS sequence"/>
</dbReference>
<gene>
    <name evidence="1" type="ORF">PLEOSDRAFT_1044138</name>
</gene>
<accession>A0A067NF56</accession>
<dbReference type="InterPro" id="IPR009960">
    <property type="entry name" value="Fruit_body_lectin_fun"/>
</dbReference>
<dbReference type="SMR" id="A0A067NF56"/>
<dbReference type="STRING" id="1137138.A0A067NF56"/>
<dbReference type="InParanoid" id="A0A067NF56"/>
<reference evidence="2" key="1">
    <citation type="journal article" date="2014" name="Proc. Natl. Acad. Sci. U.S.A.">
        <title>Extensive sampling of basidiomycete genomes demonstrates inadequacy of the white-rot/brown-rot paradigm for wood decay fungi.</title>
        <authorList>
            <person name="Riley R."/>
            <person name="Salamov A.A."/>
            <person name="Brown D.W."/>
            <person name="Nagy L.G."/>
            <person name="Floudas D."/>
            <person name="Held B.W."/>
            <person name="Levasseur A."/>
            <person name="Lombard V."/>
            <person name="Morin E."/>
            <person name="Otillar R."/>
            <person name="Lindquist E.A."/>
            <person name="Sun H."/>
            <person name="LaButti K.M."/>
            <person name="Schmutz J."/>
            <person name="Jabbour D."/>
            <person name="Luo H."/>
            <person name="Baker S.E."/>
            <person name="Pisabarro A.G."/>
            <person name="Walton J.D."/>
            <person name="Blanchette R.A."/>
            <person name="Henrissat B."/>
            <person name="Martin F."/>
            <person name="Cullen D."/>
            <person name="Hibbett D.S."/>
            <person name="Grigoriev I.V."/>
        </authorList>
    </citation>
    <scope>NUCLEOTIDE SEQUENCE [LARGE SCALE GENOMIC DNA]</scope>
    <source>
        <strain evidence="2">PC15</strain>
    </source>
</reference>
<proteinExistence type="predicted"/>